<reference evidence="3" key="1">
    <citation type="journal article" date="2019" name="Int. J. Syst. Evol. Microbiol.">
        <title>The Global Catalogue of Microorganisms (GCM) 10K type strain sequencing project: providing services to taxonomists for standard genome sequencing and annotation.</title>
        <authorList>
            <consortium name="The Broad Institute Genomics Platform"/>
            <consortium name="The Broad Institute Genome Sequencing Center for Infectious Disease"/>
            <person name="Wu L."/>
            <person name="Ma J."/>
        </authorList>
    </citation>
    <scope>NUCLEOTIDE SEQUENCE [LARGE SCALE GENOMIC DNA]</scope>
    <source>
        <strain evidence="3">JCM 4504</strain>
    </source>
</reference>
<evidence type="ECO:0008006" key="4">
    <source>
        <dbReference type="Google" id="ProtNLM"/>
    </source>
</evidence>
<comment type="caution">
    <text evidence="2">The sequence shown here is derived from an EMBL/GenBank/DDBJ whole genome shotgun (WGS) entry which is preliminary data.</text>
</comment>
<name>A0ABW1Y1E8_STRPL</name>
<proteinExistence type="predicted"/>
<protein>
    <recommendedName>
        <fullName evidence="4">Secreted protein</fullName>
    </recommendedName>
</protein>
<sequence>MVIGLILIVFAALVVGGLLAGARGGSPARRTRSRGSRSSDGRREQLVGGGRRFVLQRTPLEPLLRWRLVLRRRVVLRGRGRRRRMRWRQLTRGS</sequence>
<keyword evidence="3" id="KW-1185">Reference proteome</keyword>
<organism evidence="2 3">
    <name type="scientific">Streptomyces plicatus</name>
    <dbReference type="NCBI Taxonomy" id="1922"/>
    <lineage>
        <taxon>Bacteria</taxon>
        <taxon>Bacillati</taxon>
        <taxon>Actinomycetota</taxon>
        <taxon>Actinomycetes</taxon>
        <taxon>Kitasatosporales</taxon>
        <taxon>Streptomycetaceae</taxon>
        <taxon>Streptomyces</taxon>
        <taxon>Streptomyces rochei group</taxon>
    </lineage>
</organism>
<dbReference type="EMBL" id="JBHSUW010000001">
    <property type="protein sequence ID" value="MFC6503516.1"/>
    <property type="molecule type" value="Genomic_DNA"/>
</dbReference>
<accession>A0ABW1Y1E8</accession>
<dbReference type="Proteomes" id="UP001596321">
    <property type="component" value="Unassembled WGS sequence"/>
</dbReference>
<evidence type="ECO:0000313" key="3">
    <source>
        <dbReference type="Proteomes" id="UP001596321"/>
    </source>
</evidence>
<gene>
    <name evidence="2" type="ORF">ACFQFF_18875</name>
</gene>
<feature type="region of interest" description="Disordered" evidence="1">
    <location>
        <begin position="21"/>
        <end position="45"/>
    </location>
</feature>
<evidence type="ECO:0000256" key="1">
    <source>
        <dbReference type="SAM" id="MobiDB-lite"/>
    </source>
</evidence>
<dbReference type="RefSeq" id="WP_386455331.1">
    <property type="nucleotide sequence ID" value="NZ_JBHSUW010000001.1"/>
</dbReference>
<evidence type="ECO:0000313" key="2">
    <source>
        <dbReference type="EMBL" id="MFC6503516.1"/>
    </source>
</evidence>